<dbReference type="InterPro" id="IPR027417">
    <property type="entry name" value="P-loop_NTPase"/>
</dbReference>
<dbReference type="Gene3D" id="3.40.50.300">
    <property type="entry name" value="P-loop containing nucleotide triphosphate hydrolases"/>
    <property type="match status" value="1"/>
</dbReference>
<dbReference type="AlphaFoldDB" id="A0AA37GYE7"/>
<protein>
    <recommendedName>
        <fullName evidence="2">DNA2/NAM7 helicase-like C-terminal domain-containing protein</fullName>
    </recommendedName>
</protein>
<dbReference type="Pfam" id="PF13087">
    <property type="entry name" value="AAA_12"/>
    <property type="match status" value="1"/>
</dbReference>
<feature type="region of interest" description="Disordered" evidence="1">
    <location>
        <begin position="1"/>
        <end position="28"/>
    </location>
</feature>
<name>A0AA37GYE7_9PEZI</name>
<dbReference type="Proteomes" id="UP001055172">
    <property type="component" value="Unassembled WGS sequence"/>
</dbReference>
<comment type="caution">
    <text evidence="3">The sequence shown here is derived from an EMBL/GenBank/DDBJ whole genome shotgun (WGS) entry which is preliminary data.</text>
</comment>
<evidence type="ECO:0000256" key="1">
    <source>
        <dbReference type="SAM" id="MobiDB-lite"/>
    </source>
</evidence>
<proteinExistence type="predicted"/>
<accession>A0AA37GYE7</accession>
<reference evidence="3 4" key="1">
    <citation type="submission" date="2021-07" db="EMBL/GenBank/DDBJ databases">
        <title>Genome data of Colletotrichum spaethianum.</title>
        <authorList>
            <person name="Utami Y.D."/>
            <person name="Hiruma K."/>
        </authorList>
    </citation>
    <scope>NUCLEOTIDE SEQUENCE [LARGE SCALE GENOMIC DNA]</scope>
    <source>
        <strain evidence="3 4">MAFF 242679</strain>
    </source>
</reference>
<feature type="domain" description="DNA2/NAM7 helicase-like C-terminal" evidence="2">
    <location>
        <begin position="312"/>
        <end position="400"/>
    </location>
</feature>
<sequence length="442" mass="49552">MANEIGNHGNLASSPAGDDGEAWETQSADHKQDFENQDTDFPILLKAVACNDDNPSISTFKSRLSDANANTIGKCDKEDVSIVLTPHIPIGMLGYLKLSIYQHGIGLVDDLLGHCIVYLADIEYPSHILFTALHDKDTSTALSEYSSKAVPAARCARINFRTSAAYLDMSSLREEDVRVKDEDAWKRIVELGKTLRSTGQGHFLEFDAITHCDKSNVSFLTQMFELANEAIFADRNLASLECWFAKSPSKHALPIGYVPKLGEDFPNVSRQPALVHFRGMDQYKVTHIVGAVNEFEEQYGLAAQSETALYNARVLGKLIFTSHNRSFLLIVYQYEIGLKAMLNGKEITQEEYNRVAIRTLDSSQGDERDIVIVDFVQTGTTGFCGDLHRMTLGLTRSKLFEVIFVSESMQIRGRDRQRIRQLVEESKWVKLFQEASCLCSMR</sequence>
<dbReference type="EMBL" id="BPPX01000043">
    <property type="protein sequence ID" value="GJC89611.1"/>
    <property type="molecule type" value="Genomic_DNA"/>
</dbReference>
<evidence type="ECO:0000259" key="2">
    <source>
        <dbReference type="Pfam" id="PF13087"/>
    </source>
</evidence>
<evidence type="ECO:0000313" key="3">
    <source>
        <dbReference type="EMBL" id="GJC89611.1"/>
    </source>
</evidence>
<organism evidence="3 4">
    <name type="scientific">Colletotrichum liriopes</name>
    <dbReference type="NCBI Taxonomy" id="708192"/>
    <lineage>
        <taxon>Eukaryota</taxon>
        <taxon>Fungi</taxon>
        <taxon>Dikarya</taxon>
        <taxon>Ascomycota</taxon>
        <taxon>Pezizomycotina</taxon>
        <taxon>Sordariomycetes</taxon>
        <taxon>Hypocreomycetidae</taxon>
        <taxon>Glomerellales</taxon>
        <taxon>Glomerellaceae</taxon>
        <taxon>Colletotrichum</taxon>
        <taxon>Colletotrichum spaethianum species complex</taxon>
    </lineage>
</organism>
<dbReference type="InterPro" id="IPR041679">
    <property type="entry name" value="DNA2/NAM7-like_C"/>
</dbReference>
<gene>
    <name evidence="3" type="ORF">ColLi_12449</name>
</gene>
<keyword evidence="4" id="KW-1185">Reference proteome</keyword>
<evidence type="ECO:0000313" key="4">
    <source>
        <dbReference type="Proteomes" id="UP001055172"/>
    </source>
</evidence>